<dbReference type="STRING" id="1576369.SAMN05421753_11175"/>
<dbReference type="EMBL" id="FOQD01000011">
    <property type="protein sequence ID" value="SFI65858.1"/>
    <property type="molecule type" value="Genomic_DNA"/>
</dbReference>
<dbReference type="InterPro" id="IPR000905">
    <property type="entry name" value="Gcp-like_dom"/>
</dbReference>
<dbReference type="PANTHER" id="PTHR11735">
    <property type="entry name" value="TRNA N6-ADENOSINE THREONYLCARBAMOYLTRANSFERASE"/>
    <property type="match status" value="1"/>
</dbReference>
<sequence length="228" mass="23751">MISLGIETSGRAGSVALAVDGVLVGERDLAASGRRHARTLVPEVRELLASQGLAARDVNLVAVSIGPGSFTGLRVGVVCAKTLAYAVGCPIVGVDTFLAVAAAQSDLGRVWVIDDALRGDVFAGEYARVDGRWKCEQTPRLIPVSDWRALLAADAVVTGPGIATLAADLDGMILGAAEFRIPHARQVVALGDMLASEGRLDDPWTLSPFYMRRSAAEEKADQAGATAS</sequence>
<dbReference type="SUPFAM" id="SSF53067">
    <property type="entry name" value="Actin-like ATPase domain"/>
    <property type="match status" value="2"/>
</dbReference>
<dbReference type="InterPro" id="IPR043129">
    <property type="entry name" value="ATPase_NBD"/>
</dbReference>
<dbReference type="CDD" id="cd24032">
    <property type="entry name" value="ASKHA_NBD_TsaB"/>
    <property type="match status" value="1"/>
</dbReference>
<keyword evidence="3" id="KW-1185">Reference proteome</keyword>
<organism evidence="2 3">
    <name type="scientific">Planctomicrobium piriforme</name>
    <dbReference type="NCBI Taxonomy" id="1576369"/>
    <lineage>
        <taxon>Bacteria</taxon>
        <taxon>Pseudomonadati</taxon>
        <taxon>Planctomycetota</taxon>
        <taxon>Planctomycetia</taxon>
        <taxon>Planctomycetales</taxon>
        <taxon>Planctomycetaceae</taxon>
        <taxon>Planctomicrobium</taxon>
    </lineage>
</organism>
<dbReference type="NCBIfam" id="TIGR03725">
    <property type="entry name" value="T6A_YeaZ"/>
    <property type="match status" value="1"/>
</dbReference>
<evidence type="ECO:0000259" key="1">
    <source>
        <dbReference type="Pfam" id="PF00814"/>
    </source>
</evidence>
<dbReference type="AlphaFoldDB" id="A0A1I3K0J6"/>
<evidence type="ECO:0000313" key="2">
    <source>
        <dbReference type="EMBL" id="SFI65858.1"/>
    </source>
</evidence>
<dbReference type="InterPro" id="IPR022496">
    <property type="entry name" value="T6A_TsaB"/>
</dbReference>
<protein>
    <submittedName>
        <fullName evidence="2">tRNA threonylcarbamoyladenosine biosynthesis protein TsaB</fullName>
    </submittedName>
</protein>
<dbReference type="Pfam" id="PF00814">
    <property type="entry name" value="TsaD"/>
    <property type="match status" value="1"/>
</dbReference>
<accession>A0A1I3K0J6</accession>
<evidence type="ECO:0000313" key="3">
    <source>
        <dbReference type="Proteomes" id="UP000199518"/>
    </source>
</evidence>
<feature type="domain" description="Gcp-like" evidence="1">
    <location>
        <begin position="33"/>
        <end position="146"/>
    </location>
</feature>
<dbReference type="GO" id="GO:0002949">
    <property type="term" value="P:tRNA threonylcarbamoyladenosine modification"/>
    <property type="evidence" value="ECO:0007669"/>
    <property type="project" value="InterPro"/>
</dbReference>
<dbReference type="PANTHER" id="PTHR11735:SF11">
    <property type="entry name" value="TRNA THREONYLCARBAMOYLADENOSINE BIOSYNTHESIS PROTEIN TSAB"/>
    <property type="match status" value="1"/>
</dbReference>
<dbReference type="OrthoDB" id="9784166at2"/>
<proteinExistence type="predicted"/>
<gene>
    <name evidence="2" type="ORF">SAMN05421753_11175</name>
</gene>
<dbReference type="Gene3D" id="3.30.420.40">
    <property type="match status" value="2"/>
</dbReference>
<dbReference type="Proteomes" id="UP000199518">
    <property type="component" value="Unassembled WGS sequence"/>
</dbReference>
<dbReference type="GO" id="GO:0005829">
    <property type="term" value="C:cytosol"/>
    <property type="evidence" value="ECO:0007669"/>
    <property type="project" value="TreeGrafter"/>
</dbReference>
<reference evidence="3" key="1">
    <citation type="submission" date="2016-10" db="EMBL/GenBank/DDBJ databases">
        <authorList>
            <person name="Varghese N."/>
            <person name="Submissions S."/>
        </authorList>
    </citation>
    <scope>NUCLEOTIDE SEQUENCE [LARGE SCALE GENOMIC DNA]</scope>
    <source>
        <strain evidence="3">DSM 26348</strain>
    </source>
</reference>
<dbReference type="RefSeq" id="WP_092051518.1">
    <property type="nucleotide sequence ID" value="NZ_FOQD01000011.1"/>
</dbReference>
<name>A0A1I3K0J6_9PLAN</name>